<protein>
    <submittedName>
        <fullName evidence="5">Uncharacterized protein</fullName>
    </submittedName>
</protein>
<name>A0A7L9U2E0_9BURK</name>
<dbReference type="Proteomes" id="UP000593875">
    <property type="component" value="Chromosome"/>
</dbReference>
<evidence type="ECO:0000313" key="5">
    <source>
        <dbReference type="EMBL" id="QOL49223.1"/>
    </source>
</evidence>
<evidence type="ECO:0000256" key="4">
    <source>
        <dbReference type="SAM" id="MobiDB-lite"/>
    </source>
</evidence>
<proteinExistence type="inferred from homology"/>
<dbReference type="SUPFAM" id="SSF47188">
    <property type="entry name" value="Hemerythrin-like"/>
    <property type="match status" value="1"/>
</dbReference>
<reference evidence="5 6" key="1">
    <citation type="submission" date="2020-10" db="EMBL/GenBank/DDBJ databases">
        <title>Genome sequencing of Massilia sp. LPB0304.</title>
        <authorList>
            <person name="Kim J."/>
        </authorList>
    </citation>
    <scope>NUCLEOTIDE SEQUENCE [LARGE SCALE GENOMIC DNA]</scope>
    <source>
        <strain evidence="5 6">LPB0304</strain>
    </source>
</reference>
<keyword evidence="3" id="KW-0408">Iron</keyword>
<dbReference type="KEGG" id="mlir:LPB04_20275"/>
<evidence type="ECO:0000256" key="3">
    <source>
        <dbReference type="ARBA" id="ARBA00023004"/>
    </source>
</evidence>
<accession>A0A7L9U2E0</accession>
<sequence>MAPLSSSSPHTAASALRRARKLLFVRIHALACLPDAGFCAGFDAIVTAIEADLAHEQIVMETLAFDGLRERLAENALLLASLHRIVTQVEAGNAELGRVALAAAADLLSLHRLTTDLALVLARPASPVPNHSHAARPPKAGPGRRRKP</sequence>
<dbReference type="EMBL" id="CP062941">
    <property type="protein sequence ID" value="QOL49223.1"/>
    <property type="molecule type" value="Genomic_DNA"/>
</dbReference>
<keyword evidence="2" id="KW-0479">Metal-binding</keyword>
<evidence type="ECO:0000256" key="2">
    <source>
        <dbReference type="ARBA" id="ARBA00022723"/>
    </source>
</evidence>
<evidence type="ECO:0000313" key="6">
    <source>
        <dbReference type="Proteomes" id="UP000593875"/>
    </source>
</evidence>
<dbReference type="InterPro" id="IPR035938">
    <property type="entry name" value="Hemerythrin-like_sf"/>
</dbReference>
<keyword evidence="6" id="KW-1185">Reference proteome</keyword>
<dbReference type="AlphaFoldDB" id="A0A7L9U2E0"/>
<dbReference type="RefSeq" id="WP_193686265.1">
    <property type="nucleotide sequence ID" value="NZ_CP062941.1"/>
</dbReference>
<feature type="region of interest" description="Disordered" evidence="4">
    <location>
        <begin position="127"/>
        <end position="148"/>
    </location>
</feature>
<dbReference type="GO" id="GO:0046872">
    <property type="term" value="F:metal ion binding"/>
    <property type="evidence" value="ECO:0007669"/>
    <property type="project" value="UniProtKB-KW"/>
</dbReference>
<gene>
    <name evidence="5" type="ORF">LPB04_20275</name>
</gene>
<evidence type="ECO:0000256" key="1">
    <source>
        <dbReference type="ARBA" id="ARBA00010587"/>
    </source>
</evidence>
<organism evidence="5 6">
    <name type="scientific">Massilia litorea</name>
    <dbReference type="NCBI Taxonomy" id="2769491"/>
    <lineage>
        <taxon>Bacteria</taxon>
        <taxon>Pseudomonadati</taxon>
        <taxon>Pseudomonadota</taxon>
        <taxon>Betaproteobacteria</taxon>
        <taxon>Burkholderiales</taxon>
        <taxon>Oxalobacteraceae</taxon>
        <taxon>Telluria group</taxon>
        <taxon>Massilia</taxon>
    </lineage>
</organism>
<comment type="similarity">
    <text evidence="1">Belongs to the hemerythrin family.</text>
</comment>